<keyword evidence="5 7" id="KW-0539">Nucleus</keyword>
<feature type="domain" description="Response regulatory" evidence="9">
    <location>
        <begin position="49"/>
        <end position="167"/>
    </location>
</feature>
<dbReference type="PANTHER" id="PTHR43874">
    <property type="entry name" value="TWO-COMPONENT RESPONSE REGULATOR"/>
    <property type="match status" value="1"/>
</dbReference>
<dbReference type="GO" id="GO:0000160">
    <property type="term" value="P:phosphorelay signal transduction system"/>
    <property type="evidence" value="ECO:0007669"/>
    <property type="project" value="UniProtKB-KW"/>
</dbReference>
<keyword evidence="4" id="KW-0090">Biological rhythms</keyword>
<feature type="domain" description="CCT" evidence="10">
    <location>
        <begin position="666"/>
        <end position="708"/>
    </location>
</feature>
<evidence type="ECO:0000313" key="12">
    <source>
        <dbReference type="Proteomes" id="UP001141806"/>
    </source>
</evidence>
<feature type="compositionally biased region" description="Polar residues" evidence="8">
    <location>
        <begin position="418"/>
        <end position="437"/>
    </location>
</feature>
<dbReference type="GO" id="GO:0048511">
    <property type="term" value="P:rhythmic process"/>
    <property type="evidence" value="ECO:0007669"/>
    <property type="project" value="UniProtKB-KW"/>
</dbReference>
<dbReference type="EMBL" id="JAMYWD010000012">
    <property type="protein sequence ID" value="KAJ4950924.1"/>
    <property type="molecule type" value="Genomic_DNA"/>
</dbReference>
<name>A0A9Q0GP52_9MAGN</name>
<sequence length="724" mass="80053">MGEAILHDEQELEIVMQEVEERRETKEENKGTSTSMIKSEQFLPRMFLRVLLVEADDSTRQIIAALLRKCSYRVVAVSDGLKAWEALKGRPHKVDLILTEVELPSISGFALLTLIMEHDICKNIPVIMMSSNDSISVVFKCMMRGAADFLIKPIRKNELRNLWQHVWRRQSSAGDRSLAQRKVELISENNTASNHSSDYVAFTQKNEMCSEKGSDAQSSCTKPDMEAESACMQILQDISQAICQSSSVVSDGKIHKHGGSAILDQGSLEHEEKSTRLGLEVTHSNEANDSARFVPGEDHAYGNSKTHFKDVTAENHSVDANISSATCENNHEREAPPSEAIDFIGAFDNHLRFTFGHSCNAVTKEVLSNDMKTFSASKNKLGCAPLLELSLKRFHMSGSENQGTDERHTLKHSNASAFSWYNNRKPQSPLPTSTNVCTEPRDCSSESQEHMPKQDPGQTADALPQNSRTKIVESATSSVGQSGLAETVLPCHQLGVIPVPVPITGTRLDALSACYATLLPHMLYSQSAQLPLWGQSSGSQQEPTNACLNLSRQSNPEIQYEQVCHLPDQNADSSTNQVLHEQEHNVEALEDPRDVSPPTGQSANSSICNAARTLLNSSGCGSVCNESNRNATVVVAARATAESRSGESLFVHDRIEGMDPHRSTQREAALTKFRLKRKDRCYEKKVRYQSRKRLAEQRPRVKGQFVRQVSLDHPSAGSDCWEAG</sequence>
<accession>A0A9Q0GP52</accession>
<evidence type="ECO:0000256" key="1">
    <source>
        <dbReference type="ARBA" id="ARBA00004123"/>
    </source>
</evidence>
<evidence type="ECO:0000259" key="9">
    <source>
        <dbReference type="PROSITE" id="PS50110"/>
    </source>
</evidence>
<dbReference type="AlphaFoldDB" id="A0A9Q0GP52"/>
<evidence type="ECO:0000256" key="3">
    <source>
        <dbReference type="ARBA" id="ARBA00023012"/>
    </source>
</evidence>
<dbReference type="Gene3D" id="3.40.50.2300">
    <property type="match status" value="1"/>
</dbReference>
<feature type="region of interest" description="Disordered" evidence="8">
    <location>
        <begin position="418"/>
        <end position="469"/>
    </location>
</feature>
<dbReference type="PROSITE" id="PS50110">
    <property type="entry name" value="RESPONSE_REGULATORY"/>
    <property type="match status" value="1"/>
</dbReference>
<feature type="compositionally biased region" description="Basic and acidic residues" evidence="8">
    <location>
        <begin position="439"/>
        <end position="453"/>
    </location>
</feature>
<keyword evidence="3" id="KW-0902">Two-component regulatory system</keyword>
<dbReference type="Pfam" id="PF06203">
    <property type="entry name" value="CCT"/>
    <property type="match status" value="1"/>
</dbReference>
<evidence type="ECO:0000256" key="7">
    <source>
        <dbReference type="PROSITE-ProRule" id="PRU00357"/>
    </source>
</evidence>
<dbReference type="InterPro" id="IPR010402">
    <property type="entry name" value="CCT_domain"/>
</dbReference>
<feature type="compositionally biased region" description="Polar residues" evidence="8">
    <location>
        <begin position="570"/>
        <end position="579"/>
    </location>
</feature>
<dbReference type="InterPro" id="IPR045279">
    <property type="entry name" value="ARR-like"/>
</dbReference>
<dbReference type="SUPFAM" id="SSF52172">
    <property type="entry name" value="CheY-like"/>
    <property type="match status" value="1"/>
</dbReference>
<proteinExistence type="inferred from homology"/>
<dbReference type="Proteomes" id="UP001141806">
    <property type="component" value="Unassembled WGS sequence"/>
</dbReference>
<dbReference type="GO" id="GO:0005634">
    <property type="term" value="C:nucleus"/>
    <property type="evidence" value="ECO:0007669"/>
    <property type="project" value="UniProtKB-SubCell"/>
</dbReference>
<organism evidence="11 12">
    <name type="scientific">Protea cynaroides</name>
    <dbReference type="NCBI Taxonomy" id="273540"/>
    <lineage>
        <taxon>Eukaryota</taxon>
        <taxon>Viridiplantae</taxon>
        <taxon>Streptophyta</taxon>
        <taxon>Embryophyta</taxon>
        <taxon>Tracheophyta</taxon>
        <taxon>Spermatophyta</taxon>
        <taxon>Magnoliopsida</taxon>
        <taxon>Proteales</taxon>
        <taxon>Proteaceae</taxon>
        <taxon>Protea</taxon>
    </lineage>
</organism>
<comment type="caution">
    <text evidence="11">The sequence shown here is derived from an EMBL/GenBank/DDBJ whole genome shotgun (WGS) entry which is preliminary data.</text>
</comment>
<evidence type="ECO:0000256" key="8">
    <source>
        <dbReference type="SAM" id="MobiDB-lite"/>
    </source>
</evidence>
<feature type="compositionally biased region" description="Basic and acidic residues" evidence="8">
    <location>
        <begin position="580"/>
        <end position="594"/>
    </location>
</feature>
<evidence type="ECO:0000256" key="2">
    <source>
        <dbReference type="ARBA" id="ARBA00010330"/>
    </source>
</evidence>
<evidence type="ECO:0000256" key="5">
    <source>
        <dbReference type="ARBA" id="ARBA00023242"/>
    </source>
</evidence>
<dbReference type="PROSITE" id="PS51017">
    <property type="entry name" value="CCT"/>
    <property type="match status" value="1"/>
</dbReference>
<dbReference type="CDD" id="cd17582">
    <property type="entry name" value="psREC_PRR"/>
    <property type="match status" value="1"/>
</dbReference>
<dbReference type="InterPro" id="IPR011006">
    <property type="entry name" value="CheY-like_superfamily"/>
</dbReference>
<evidence type="ECO:0000256" key="6">
    <source>
        <dbReference type="PROSITE-ProRule" id="PRU00169"/>
    </source>
</evidence>
<reference evidence="11" key="1">
    <citation type="journal article" date="2023" name="Plant J.">
        <title>The genome of the king protea, Protea cynaroides.</title>
        <authorList>
            <person name="Chang J."/>
            <person name="Duong T.A."/>
            <person name="Schoeman C."/>
            <person name="Ma X."/>
            <person name="Roodt D."/>
            <person name="Barker N."/>
            <person name="Li Z."/>
            <person name="Van de Peer Y."/>
            <person name="Mizrachi E."/>
        </authorList>
    </citation>
    <scope>NUCLEOTIDE SEQUENCE</scope>
    <source>
        <tissue evidence="11">Young leaves</tissue>
    </source>
</reference>
<dbReference type="InterPro" id="IPR001789">
    <property type="entry name" value="Sig_transdc_resp-reg_receiver"/>
</dbReference>
<dbReference type="SMART" id="SM00448">
    <property type="entry name" value="REC"/>
    <property type="match status" value="1"/>
</dbReference>
<dbReference type="OrthoDB" id="60033at2759"/>
<keyword evidence="12" id="KW-1185">Reference proteome</keyword>
<gene>
    <name evidence="11" type="ORF">NE237_027756</name>
</gene>
<protein>
    <submittedName>
        <fullName evidence="11">Uncharacterized protein</fullName>
    </submittedName>
</protein>
<evidence type="ECO:0000256" key="4">
    <source>
        <dbReference type="ARBA" id="ARBA00023108"/>
    </source>
</evidence>
<dbReference type="PANTHER" id="PTHR43874:SF146">
    <property type="entry name" value="TWO-COMPONENT RESPONSE REGULATOR-LIKE APRR9"/>
    <property type="match status" value="1"/>
</dbReference>
<comment type="caution">
    <text evidence="6">Lacks conserved residue(s) required for the propagation of feature annotation.</text>
</comment>
<feature type="region of interest" description="Disordered" evidence="8">
    <location>
        <begin position="569"/>
        <end position="604"/>
    </location>
</feature>
<dbReference type="Pfam" id="PF00072">
    <property type="entry name" value="Response_reg"/>
    <property type="match status" value="1"/>
</dbReference>
<evidence type="ECO:0000313" key="11">
    <source>
        <dbReference type="EMBL" id="KAJ4950924.1"/>
    </source>
</evidence>
<comment type="subcellular location">
    <subcellularLocation>
        <location evidence="1 7">Nucleus</location>
    </subcellularLocation>
</comment>
<evidence type="ECO:0000259" key="10">
    <source>
        <dbReference type="PROSITE" id="PS51017"/>
    </source>
</evidence>
<dbReference type="GO" id="GO:0009736">
    <property type="term" value="P:cytokinin-activated signaling pathway"/>
    <property type="evidence" value="ECO:0007669"/>
    <property type="project" value="InterPro"/>
</dbReference>
<comment type="similarity">
    <text evidence="2">Belongs to the ARR-like family.</text>
</comment>